<reference evidence="2" key="1">
    <citation type="submission" date="2016-02" db="EMBL/GenBank/DDBJ databases">
        <title>Comparative genomics of biotechnologically important yeasts.</title>
        <authorList>
            <consortium name="DOE Joint Genome Institute"/>
            <person name="Riley R."/>
            <person name="Haridas S."/>
            <person name="Wolfe K.H."/>
            <person name="Lopes M.R."/>
            <person name="Hittinger C.T."/>
            <person name="Goker M."/>
            <person name="Salamov A."/>
            <person name="Wisecaver J."/>
            <person name="Long T.M."/>
            <person name="Aerts A.L."/>
            <person name="Barry K."/>
            <person name="Choi C."/>
            <person name="Clum A."/>
            <person name="Coughlan A.Y."/>
            <person name="Deshpande S."/>
            <person name="Douglass A.P."/>
            <person name="Hanson S.J."/>
            <person name="Klenk H.-P."/>
            <person name="Labutti K."/>
            <person name="Lapidus A."/>
            <person name="Lindquist E."/>
            <person name="Lipzen A."/>
            <person name="Meier-Kolthoff J.P."/>
            <person name="Ohm R.A."/>
            <person name="Otillar R.P."/>
            <person name="Pangilinan J."/>
            <person name="Peng Y."/>
            <person name="Rokas A."/>
            <person name="Rosa C.A."/>
            <person name="Scheuner C."/>
            <person name="Sibirny A.A."/>
            <person name="Slot J.C."/>
            <person name="Stielow J.B."/>
            <person name="Sun H."/>
            <person name="Kurtzman C.P."/>
            <person name="Blackwell M."/>
            <person name="Jeffries T.W."/>
            <person name="Grigoriev I.V."/>
        </authorList>
    </citation>
    <scope>NUCLEOTIDE SEQUENCE [LARGE SCALE GENOMIC DNA]</scope>
    <source>
        <strain evidence="2">NRRL Y-17796</strain>
    </source>
</reference>
<dbReference type="PANTHER" id="PTHR33835:SF1">
    <property type="entry name" value="METALLO-BETA-LACTAMASE DOMAIN-CONTAINING PROTEIN"/>
    <property type="match status" value="1"/>
</dbReference>
<accession>A0A1E4TKU0</accession>
<dbReference type="InterPro" id="IPR036866">
    <property type="entry name" value="RibonucZ/Hydroxyglut_hydro"/>
</dbReference>
<protein>
    <recommendedName>
        <fullName evidence="3">Metallo-beta-lactamase domain-containing protein</fullName>
    </recommendedName>
</protein>
<dbReference type="InterPro" id="IPR025638">
    <property type="entry name" value="DUF4336"/>
</dbReference>
<evidence type="ECO:0000313" key="1">
    <source>
        <dbReference type="EMBL" id="ODV92268.1"/>
    </source>
</evidence>
<dbReference type="SUPFAM" id="SSF56281">
    <property type="entry name" value="Metallo-hydrolase/oxidoreductase"/>
    <property type="match status" value="1"/>
</dbReference>
<dbReference type="Pfam" id="PF14234">
    <property type="entry name" value="DUF4336"/>
    <property type="match status" value="1"/>
</dbReference>
<dbReference type="Gene3D" id="3.60.15.10">
    <property type="entry name" value="Ribonuclease Z/Hydroxyacylglutathione hydrolase-like"/>
    <property type="match status" value="1"/>
</dbReference>
<organism evidence="1 2">
    <name type="scientific">Tortispora caseinolytica NRRL Y-17796</name>
    <dbReference type="NCBI Taxonomy" id="767744"/>
    <lineage>
        <taxon>Eukaryota</taxon>
        <taxon>Fungi</taxon>
        <taxon>Dikarya</taxon>
        <taxon>Ascomycota</taxon>
        <taxon>Saccharomycotina</taxon>
        <taxon>Trigonopsidomycetes</taxon>
        <taxon>Trigonopsidales</taxon>
        <taxon>Trigonopsidaceae</taxon>
        <taxon>Tortispora</taxon>
    </lineage>
</organism>
<dbReference type="Proteomes" id="UP000095023">
    <property type="component" value="Unassembled WGS sequence"/>
</dbReference>
<dbReference type="AlphaFoldDB" id="A0A1E4TKU0"/>
<proteinExistence type="predicted"/>
<name>A0A1E4TKU0_9ASCO</name>
<sequence length="265" mass="29824">MLYFEPLAAFSEKLTASMYVVNAPFRRVHRFDIGARTTFLKLNTANGESKLLVYAPMPITSESTDLINFLGNGKLDYLVIPDIEHYLAVDAYLEAYPDAHVIGPEPIAKRFPSITTNSWIPSSLAYRKLLPSDIGLTDLDDELEFVYLPGHVNKEIVMYHKPNKALISADLLFNLPATSQFSKSGIATPSNWYSRALNWISSARLDSNLQPWVLSHVFLKVHDGSKKAISIMNAWDIKYIVMCHGEIIQGESAPKIFSHLFKSFL</sequence>
<dbReference type="PANTHER" id="PTHR33835">
    <property type="entry name" value="YALI0C07656P"/>
    <property type="match status" value="1"/>
</dbReference>
<dbReference type="EMBL" id="KV453841">
    <property type="protein sequence ID" value="ODV92268.1"/>
    <property type="molecule type" value="Genomic_DNA"/>
</dbReference>
<evidence type="ECO:0008006" key="3">
    <source>
        <dbReference type="Google" id="ProtNLM"/>
    </source>
</evidence>
<evidence type="ECO:0000313" key="2">
    <source>
        <dbReference type="Proteomes" id="UP000095023"/>
    </source>
</evidence>
<gene>
    <name evidence="1" type="ORF">CANCADRAFT_147570</name>
</gene>
<keyword evidence="2" id="KW-1185">Reference proteome</keyword>
<dbReference type="OrthoDB" id="421671at2759"/>